<dbReference type="InterPro" id="IPR015424">
    <property type="entry name" value="PyrdxlP-dep_Trfase"/>
</dbReference>
<dbReference type="PANTHER" id="PTHR42832">
    <property type="entry name" value="AMINO ACID AMINOTRANSFERASE"/>
    <property type="match status" value="1"/>
</dbReference>
<feature type="domain" description="Aminotransferase class I/classII large" evidence="5">
    <location>
        <begin position="31"/>
        <end position="380"/>
    </location>
</feature>
<accession>A0ABS2TGE7</accession>
<organism evidence="6 7">
    <name type="scientific">Flaviflexus equikiangi</name>
    <dbReference type="NCBI Taxonomy" id="2758573"/>
    <lineage>
        <taxon>Bacteria</taxon>
        <taxon>Bacillati</taxon>
        <taxon>Actinomycetota</taxon>
        <taxon>Actinomycetes</taxon>
        <taxon>Actinomycetales</taxon>
        <taxon>Actinomycetaceae</taxon>
        <taxon>Flaviflexus</taxon>
    </lineage>
</organism>
<dbReference type="GO" id="GO:0010285">
    <property type="term" value="F:L,L-diaminopimelate aminotransferase activity"/>
    <property type="evidence" value="ECO:0007669"/>
    <property type="project" value="UniProtKB-EC"/>
</dbReference>
<dbReference type="SUPFAM" id="SSF53383">
    <property type="entry name" value="PLP-dependent transferases"/>
    <property type="match status" value="1"/>
</dbReference>
<reference evidence="7" key="1">
    <citation type="submission" date="2021-02" db="EMBL/GenBank/DDBJ databases">
        <title>Leucobacter sp. CX169.</title>
        <authorList>
            <person name="Cheng Y."/>
        </authorList>
    </citation>
    <scope>NUCLEOTIDE SEQUENCE [LARGE SCALE GENOMIC DNA]</scope>
    <source>
        <strain evidence="7">JY899</strain>
    </source>
</reference>
<comment type="similarity">
    <text evidence="4">Belongs to the class-I pyridoxal-phosphate-dependent aminotransferase family.</text>
</comment>
<evidence type="ECO:0000313" key="6">
    <source>
        <dbReference type="EMBL" id="MBM9433720.1"/>
    </source>
</evidence>
<dbReference type="EC" id="2.6.1.-" evidence="4"/>
<dbReference type="Pfam" id="PF00155">
    <property type="entry name" value="Aminotran_1_2"/>
    <property type="match status" value="1"/>
</dbReference>
<dbReference type="Proteomes" id="UP000705983">
    <property type="component" value="Unassembled WGS sequence"/>
</dbReference>
<keyword evidence="2 4" id="KW-0032">Aminotransferase</keyword>
<proteinExistence type="inferred from homology"/>
<evidence type="ECO:0000259" key="5">
    <source>
        <dbReference type="Pfam" id="PF00155"/>
    </source>
</evidence>
<dbReference type="Gene3D" id="3.90.1150.10">
    <property type="entry name" value="Aspartate Aminotransferase, domain 1"/>
    <property type="match status" value="1"/>
</dbReference>
<evidence type="ECO:0000313" key="7">
    <source>
        <dbReference type="Proteomes" id="UP000705983"/>
    </source>
</evidence>
<evidence type="ECO:0000256" key="3">
    <source>
        <dbReference type="ARBA" id="ARBA00022679"/>
    </source>
</evidence>
<evidence type="ECO:0000256" key="2">
    <source>
        <dbReference type="ARBA" id="ARBA00022576"/>
    </source>
</evidence>
<keyword evidence="3 4" id="KW-0808">Transferase</keyword>
<comment type="caution">
    <text evidence="6">The sequence shown here is derived from an EMBL/GenBank/DDBJ whole genome shotgun (WGS) entry which is preliminary data.</text>
</comment>
<gene>
    <name evidence="6" type="ORF">JVW63_08435</name>
</gene>
<name>A0ABS2TGE7_9ACTO</name>
<evidence type="ECO:0000256" key="1">
    <source>
        <dbReference type="ARBA" id="ARBA00001933"/>
    </source>
</evidence>
<dbReference type="RefSeq" id="WP_182173663.1">
    <property type="nucleotide sequence ID" value="NZ_CP059676.1"/>
</dbReference>
<dbReference type="EMBL" id="JAFFJS010000005">
    <property type="protein sequence ID" value="MBM9433720.1"/>
    <property type="molecule type" value="Genomic_DNA"/>
</dbReference>
<sequence length="386" mass="41604">MHEAHALSGIKPYLFADIDRKRAALVERGIDVISLGIGDPDMPTPERIVEAMVEAVRNPANHQYPDYAGSLAFRTAAASYMSRRFGVEVDPATEVLTLIGSKEGIAHLHTAFVDPGDYVLVPSIGYPVYVTGAVLQNAQTWAMPMTADNGFLADFTAVPDEVAKKAKIMFLGYPNNPTGAIATPEYFDAAINFCRQHDILLAHDNAYSDLTFDGYVAPSILERPGARDVCIEFFSLSKPFNMTGWRLGFACGSARAIAALGKVKNNLDSGQFTAVQEAGIVALTDCQDDVTAMCGVYARRRDLLVDALHAIGVECDSPKATIYVWAKVPAGETSESFATTLLEKAHVVVTPGSGYGADGEGYIRLSLTTPDDQLREAVRRMKGAMA</sequence>
<protein>
    <recommendedName>
        <fullName evidence="4">Aminotransferase</fullName>
        <ecNumber evidence="4">2.6.1.-</ecNumber>
    </recommendedName>
</protein>
<dbReference type="InterPro" id="IPR015421">
    <property type="entry name" value="PyrdxlP-dep_Trfase_major"/>
</dbReference>
<dbReference type="InterPro" id="IPR004838">
    <property type="entry name" value="NHTrfase_class1_PyrdxlP-BS"/>
</dbReference>
<dbReference type="Gene3D" id="3.40.640.10">
    <property type="entry name" value="Type I PLP-dependent aspartate aminotransferase-like (Major domain)"/>
    <property type="match status" value="1"/>
</dbReference>
<comment type="cofactor">
    <cofactor evidence="1 4">
        <name>pyridoxal 5'-phosphate</name>
        <dbReference type="ChEBI" id="CHEBI:597326"/>
    </cofactor>
</comment>
<dbReference type="InterPro" id="IPR050881">
    <property type="entry name" value="LL-DAP_aminotransferase"/>
</dbReference>
<dbReference type="CDD" id="cd00609">
    <property type="entry name" value="AAT_like"/>
    <property type="match status" value="1"/>
</dbReference>
<keyword evidence="7" id="KW-1185">Reference proteome</keyword>
<dbReference type="PROSITE" id="PS00105">
    <property type="entry name" value="AA_TRANSFER_CLASS_1"/>
    <property type="match status" value="1"/>
</dbReference>
<dbReference type="InterPro" id="IPR004839">
    <property type="entry name" value="Aminotransferase_I/II_large"/>
</dbReference>
<evidence type="ECO:0000256" key="4">
    <source>
        <dbReference type="RuleBase" id="RU000481"/>
    </source>
</evidence>
<dbReference type="PANTHER" id="PTHR42832:SF3">
    <property type="entry name" value="L-GLUTAMINE--4-(METHYLSULFANYL)-2-OXOBUTANOATE AMINOTRANSFERASE"/>
    <property type="match status" value="1"/>
</dbReference>
<dbReference type="InterPro" id="IPR015422">
    <property type="entry name" value="PyrdxlP-dep_Trfase_small"/>
</dbReference>
<dbReference type="NCBIfam" id="NF006756">
    <property type="entry name" value="PRK09276.1"/>
    <property type="match status" value="1"/>
</dbReference>